<dbReference type="InterPro" id="IPR007197">
    <property type="entry name" value="rSAM"/>
</dbReference>
<keyword evidence="5" id="KW-0949">S-adenosyl-L-methionine</keyword>
<dbReference type="EMBL" id="DSEU01000070">
    <property type="protein sequence ID" value="HEM67947.1"/>
    <property type="molecule type" value="Genomic_DNA"/>
</dbReference>
<dbReference type="PROSITE" id="PS51918">
    <property type="entry name" value="RADICAL_SAM"/>
    <property type="match status" value="1"/>
</dbReference>
<proteinExistence type="inferred from homology"/>
<comment type="similarity">
    <text evidence="3">Belongs to the radical SAM superfamily. NifB family.</text>
</comment>
<reference evidence="12" key="1">
    <citation type="journal article" date="2020" name="mSystems">
        <title>Genome- and Community-Level Interaction Insights into Carbon Utilization and Element Cycling Functions of Hydrothermarchaeota in Hydrothermal Sediment.</title>
        <authorList>
            <person name="Zhou Z."/>
            <person name="Liu Y."/>
            <person name="Xu W."/>
            <person name="Pan J."/>
            <person name="Luo Z.H."/>
            <person name="Li M."/>
        </authorList>
    </citation>
    <scope>NUCLEOTIDE SEQUENCE [LARGE SCALE GENOMIC DNA]</scope>
    <source>
        <strain evidence="12">SpSt-125</strain>
    </source>
</reference>
<evidence type="ECO:0000256" key="2">
    <source>
        <dbReference type="ARBA" id="ARBA00005155"/>
    </source>
</evidence>
<dbReference type="PANTHER" id="PTHR43787:SF13">
    <property type="entry name" value="FEMO COFACTOR BIOSYNTHESIS PROTEIN NIFB"/>
    <property type="match status" value="1"/>
</dbReference>
<evidence type="ECO:0000256" key="4">
    <source>
        <dbReference type="ARBA" id="ARBA00022485"/>
    </source>
</evidence>
<evidence type="ECO:0000313" key="12">
    <source>
        <dbReference type="EMBL" id="HEM67947.1"/>
    </source>
</evidence>
<dbReference type="Pfam" id="PF04055">
    <property type="entry name" value="Radical_SAM"/>
    <property type="match status" value="1"/>
</dbReference>
<organism evidence="12">
    <name type="scientific">Ignisphaera aggregans</name>
    <dbReference type="NCBI Taxonomy" id="334771"/>
    <lineage>
        <taxon>Archaea</taxon>
        <taxon>Thermoproteota</taxon>
        <taxon>Thermoprotei</taxon>
        <taxon>Desulfurococcales</taxon>
        <taxon>Desulfurococcaceae</taxon>
        <taxon>Ignisphaera</taxon>
    </lineage>
</organism>
<dbReference type="SFLD" id="SFLDS00029">
    <property type="entry name" value="Radical_SAM"/>
    <property type="match status" value="1"/>
</dbReference>
<name>A0A7J2U6J3_9CREN</name>
<dbReference type="CDD" id="cd01335">
    <property type="entry name" value="Radical_SAM"/>
    <property type="match status" value="1"/>
</dbReference>
<keyword evidence="6" id="KW-0479">Metal-binding</keyword>
<evidence type="ECO:0000259" key="11">
    <source>
        <dbReference type="PROSITE" id="PS51918"/>
    </source>
</evidence>
<evidence type="ECO:0000256" key="7">
    <source>
        <dbReference type="ARBA" id="ARBA00023004"/>
    </source>
</evidence>
<accession>A0A7J2U6J3</accession>
<keyword evidence="10" id="KW-0456">Lyase</keyword>
<comment type="cofactor">
    <cofactor evidence="1">
        <name>[4Fe-4S] cluster</name>
        <dbReference type="ChEBI" id="CHEBI:49883"/>
    </cofactor>
</comment>
<feature type="domain" description="Radical SAM core" evidence="11">
    <location>
        <begin position="36"/>
        <end position="260"/>
    </location>
</feature>
<keyword evidence="7" id="KW-0408">Iron</keyword>
<evidence type="ECO:0000256" key="5">
    <source>
        <dbReference type="ARBA" id="ARBA00022691"/>
    </source>
</evidence>
<sequence>MYDSTHRGFNPIEVTKIVEHNITSVTADDEIIRKYYRFRPSRFYKGSATADTTGCNLRCVYCWSWKANTKMLGDPYTPSEVASKLIKIASDYGYSVIRISGGEPTIAFNHVIQVVKRLNEFLLQRNAMFILETNGILIGYSKEFAEILSKYRNVAVRISIKGCSEEMFQKITGADATFFNLQLNALRNLLDYGIKVWPAITISFCDKEGLARLLTRLAEIDRDIIEKIEFEYFKAYPSAMKRLCRNGLIPWISVDVDGGKVIKGDEFRELCRRVFEKENH</sequence>
<evidence type="ECO:0000256" key="1">
    <source>
        <dbReference type="ARBA" id="ARBA00001966"/>
    </source>
</evidence>
<keyword evidence="4" id="KW-0004">4Fe-4S</keyword>
<dbReference type="SFLD" id="SFLDG01067">
    <property type="entry name" value="SPASM/twitch_domain_containing"/>
    <property type="match status" value="1"/>
</dbReference>
<dbReference type="GO" id="GO:0016829">
    <property type="term" value="F:lyase activity"/>
    <property type="evidence" value="ECO:0007669"/>
    <property type="project" value="UniProtKB-KW"/>
</dbReference>
<keyword evidence="8" id="KW-0411">Iron-sulfur</keyword>
<dbReference type="InterPro" id="IPR013785">
    <property type="entry name" value="Aldolase_TIM"/>
</dbReference>
<comment type="pathway">
    <text evidence="2">Cofactor biosynthesis; Fe-Mo cofactor biosynthesis.</text>
</comment>
<dbReference type="AlphaFoldDB" id="A0A7J2U6J3"/>
<dbReference type="InterPro" id="IPR058240">
    <property type="entry name" value="rSAM_sf"/>
</dbReference>
<evidence type="ECO:0000256" key="9">
    <source>
        <dbReference type="ARBA" id="ARBA00023231"/>
    </source>
</evidence>
<protein>
    <submittedName>
        <fullName evidence="12">Radical SAM protein</fullName>
    </submittedName>
</protein>
<dbReference type="PANTHER" id="PTHR43787">
    <property type="entry name" value="FEMO COFACTOR BIOSYNTHESIS PROTEIN NIFB-RELATED"/>
    <property type="match status" value="1"/>
</dbReference>
<dbReference type="GO" id="GO:0046872">
    <property type="term" value="F:metal ion binding"/>
    <property type="evidence" value="ECO:0007669"/>
    <property type="project" value="UniProtKB-KW"/>
</dbReference>
<evidence type="ECO:0000256" key="8">
    <source>
        <dbReference type="ARBA" id="ARBA00023014"/>
    </source>
</evidence>
<comment type="caution">
    <text evidence="12">The sequence shown here is derived from an EMBL/GenBank/DDBJ whole genome shotgun (WGS) entry which is preliminary data.</text>
</comment>
<dbReference type="SUPFAM" id="SSF102114">
    <property type="entry name" value="Radical SAM enzymes"/>
    <property type="match status" value="1"/>
</dbReference>
<dbReference type="Gene3D" id="3.20.20.70">
    <property type="entry name" value="Aldolase class I"/>
    <property type="match status" value="1"/>
</dbReference>
<gene>
    <name evidence="12" type="ORF">ENO26_10360</name>
</gene>
<evidence type="ECO:0000256" key="6">
    <source>
        <dbReference type="ARBA" id="ARBA00022723"/>
    </source>
</evidence>
<evidence type="ECO:0000256" key="10">
    <source>
        <dbReference type="ARBA" id="ARBA00023239"/>
    </source>
</evidence>
<evidence type="ECO:0000256" key="3">
    <source>
        <dbReference type="ARBA" id="ARBA00006804"/>
    </source>
</evidence>
<keyword evidence="9" id="KW-0535">Nitrogen fixation</keyword>
<dbReference type="GO" id="GO:0051539">
    <property type="term" value="F:4 iron, 4 sulfur cluster binding"/>
    <property type="evidence" value="ECO:0007669"/>
    <property type="project" value="UniProtKB-KW"/>
</dbReference>